<keyword evidence="5 14" id="KW-0812">Transmembrane</keyword>
<evidence type="ECO:0000313" key="17">
    <source>
        <dbReference type="Proteomes" id="UP000609531"/>
    </source>
</evidence>
<name>A0A934MHV5_9HYPH</name>
<keyword evidence="8" id="KW-0143">Chaperone</keyword>
<dbReference type="RefSeq" id="WP_198882400.1">
    <property type="nucleotide sequence ID" value="NZ_JAEKJA010000009.1"/>
</dbReference>
<organism evidence="16 17">
    <name type="scientific">Acuticoccus mangrovi</name>
    <dbReference type="NCBI Taxonomy" id="2796142"/>
    <lineage>
        <taxon>Bacteria</taxon>
        <taxon>Pseudomonadati</taxon>
        <taxon>Pseudomonadota</taxon>
        <taxon>Alphaproteobacteria</taxon>
        <taxon>Hyphomicrobiales</taxon>
        <taxon>Amorphaceae</taxon>
        <taxon>Acuticoccus</taxon>
    </lineage>
</organism>
<evidence type="ECO:0000256" key="8">
    <source>
        <dbReference type="ARBA" id="ARBA00023186"/>
    </source>
</evidence>
<dbReference type="Pfam" id="PF13624">
    <property type="entry name" value="SurA_N_3"/>
    <property type="match status" value="1"/>
</dbReference>
<comment type="subcellular location">
    <subcellularLocation>
        <location evidence="1">Cell inner membrane</location>
        <topology evidence="1">Single-pass type II membrane protein</topology>
        <orientation evidence="1">Periplasmic side</orientation>
    </subcellularLocation>
</comment>
<dbReference type="Pfam" id="PF13145">
    <property type="entry name" value="Rotamase_2"/>
    <property type="match status" value="1"/>
</dbReference>
<dbReference type="Gene3D" id="1.10.4030.10">
    <property type="entry name" value="Porin chaperone SurA, peptide-binding domain"/>
    <property type="match status" value="1"/>
</dbReference>
<evidence type="ECO:0000256" key="11">
    <source>
        <dbReference type="ARBA" id="ARBA00038408"/>
    </source>
</evidence>
<accession>A0A934MHV5</accession>
<dbReference type="Proteomes" id="UP000609531">
    <property type="component" value="Unassembled WGS sequence"/>
</dbReference>
<evidence type="ECO:0000256" key="6">
    <source>
        <dbReference type="ARBA" id="ARBA00022989"/>
    </source>
</evidence>
<dbReference type="InterPro" id="IPR000297">
    <property type="entry name" value="PPIase_PpiC"/>
</dbReference>
<evidence type="ECO:0000259" key="15">
    <source>
        <dbReference type="Pfam" id="PF13145"/>
    </source>
</evidence>
<evidence type="ECO:0000256" key="7">
    <source>
        <dbReference type="ARBA" id="ARBA00023136"/>
    </source>
</evidence>
<evidence type="ECO:0000256" key="9">
    <source>
        <dbReference type="ARBA" id="ARBA00030642"/>
    </source>
</evidence>
<evidence type="ECO:0000256" key="12">
    <source>
        <dbReference type="ARBA" id="ARBA00040743"/>
    </source>
</evidence>
<evidence type="ECO:0000256" key="5">
    <source>
        <dbReference type="ARBA" id="ARBA00022692"/>
    </source>
</evidence>
<comment type="similarity">
    <text evidence="11">Belongs to the PpiD chaperone family.</text>
</comment>
<evidence type="ECO:0000313" key="16">
    <source>
        <dbReference type="EMBL" id="MBJ3776501.1"/>
    </source>
</evidence>
<evidence type="ECO:0000256" key="3">
    <source>
        <dbReference type="ARBA" id="ARBA00022475"/>
    </source>
</evidence>
<dbReference type="InterPro" id="IPR052029">
    <property type="entry name" value="PpiD_chaperone"/>
</dbReference>
<protein>
    <recommendedName>
        <fullName evidence="2">Parvulin-like PPIase</fullName>
    </recommendedName>
    <alternativeName>
        <fullName evidence="9">Peptidyl-prolyl cis-trans isomerase plp</fullName>
    </alternativeName>
    <alternativeName>
        <fullName evidence="12">Periplasmic chaperone PpiD</fullName>
    </alternativeName>
    <alternativeName>
        <fullName evidence="13">Periplasmic folding chaperone</fullName>
    </alternativeName>
    <alternativeName>
        <fullName evidence="10">Rotamase plp</fullName>
    </alternativeName>
</protein>
<comment type="caution">
    <text evidence="16">The sequence shown here is derived from an EMBL/GenBank/DDBJ whole genome shotgun (WGS) entry which is preliminary data.</text>
</comment>
<keyword evidence="4" id="KW-0997">Cell inner membrane</keyword>
<dbReference type="InterPro" id="IPR027304">
    <property type="entry name" value="Trigger_fact/SurA_dom_sf"/>
</dbReference>
<keyword evidence="6 14" id="KW-1133">Transmembrane helix</keyword>
<gene>
    <name evidence="16" type="ORF">JCR33_12415</name>
</gene>
<evidence type="ECO:0000256" key="14">
    <source>
        <dbReference type="SAM" id="Phobius"/>
    </source>
</evidence>
<dbReference type="GO" id="GO:0003755">
    <property type="term" value="F:peptidyl-prolyl cis-trans isomerase activity"/>
    <property type="evidence" value="ECO:0007669"/>
    <property type="project" value="InterPro"/>
</dbReference>
<dbReference type="EMBL" id="JAEKJA010000009">
    <property type="protein sequence ID" value="MBJ3776501.1"/>
    <property type="molecule type" value="Genomic_DNA"/>
</dbReference>
<dbReference type="AlphaFoldDB" id="A0A934MHV5"/>
<dbReference type="SUPFAM" id="SSF109998">
    <property type="entry name" value="Triger factor/SurA peptide-binding domain-like"/>
    <property type="match status" value="1"/>
</dbReference>
<keyword evidence="7 14" id="KW-0472">Membrane</keyword>
<feature type="transmembrane region" description="Helical" evidence="14">
    <location>
        <begin position="12"/>
        <end position="34"/>
    </location>
</feature>
<keyword evidence="3" id="KW-1003">Cell membrane</keyword>
<dbReference type="InterPro" id="IPR046357">
    <property type="entry name" value="PPIase_dom_sf"/>
</dbReference>
<evidence type="ECO:0000256" key="10">
    <source>
        <dbReference type="ARBA" id="ARBA00031484"/>
    </source>
</evidence>
<evidence type="ECO:0000256" key="4">
    <source>
        <dbReference type="ARBA" id="ARBA00022519"/>
    </source>
</evidence>
<dbReference type="GO" id="GO:0005886">
    <property type="term" value="C:plasma membrane"/>
    <property type="evidence" value="ECO:0007669"/>
    <property type="project" value="UniProtKB-SubCell"/>
</dbReference>
<dbReference type="PANTHER" id="PTHR47529">
    <property type="entry name" value="PEPTIDYL-PROLYL CIS-TRANS ISOMERASE D"/>
    <property type="match status" value="1"/>
</dbReference>
<sequence length="628" mass="67211">MLNALRRGSKGIFAKILIIILVLSFAVWGISGFVNQVNPTEVARVGSTPVSAQDFARVYQAQANRLSQQLGSPITPSQAQAIGLPQQVLNSLVSEALQVDAAHALGVDLGDDTLASRIRENRAFAGPDGNFSRARFNRLMAENGYNEADFIELQRDAAAQEMWVNGVVGGVTAPTPYLEAFNRYANQTRRVTWFTVDDSMIDAIPDPDEDTLKAFYDEHQAEFRSPERRSFSTVTLSPEALAKPAEVSADAVRRAYEASGAYGTGERRHVQQIVLSDKALAEKAAAALNDGVAFAAILSELDRKFADVDLGLVERSALVDPAVADAAFSLDVKGAAAVDGRFGPVLVRVSEIVPAQKRPFEEVEGEIRQELALEEAHDQMRTLVANVEDAVAGGASVAEIGDRFDLPVATISYVSRQGFGEDGAPVDIPAKETVLTEAFSDAPGDDASPVEDGDATIWVQVDSVKEAADQPFEKVEGDVRFAWTEAEKAKRIEAVAEEAEKKVREGASVEEVAAEYGAEAQVSEPFSQGKPPEGLPQPASAAAFEGPLGHVDLVMTGDFAQVVLKVTEVNEPAFFEGAADLQQIRRALDDGMGTALLLGFLNGWQQEVGATQNPTVINSIVGLDRAGS</sequence>
<feature type="domain" description="PpiC" evidence="15">
    <location>
        <begin position="247"/>
        <end position="364"/>
    </location>
</feature>
<reference evidence="16" key="1">
    <citation type="submission" date="2020-12" db="EMBL/GenBank/DDBJ databases">
        <title>Bacterial taxonomy.</title>
        <authorList>
            <person name="Pan X."/>
        </authorList>
    </citation>
    <scope>NUCLEOTIDE SEQUENCE</scope>
    <source>
        <strain evidence="16">B2012</strain>
    </source>
</reference>
<dbReference type="PANTHER" id="PTHR47529:SF1">
    <property type="entry name" value="PERIPLASMIC CHAPERONE PPID"/>
    <property type="match status" value="1"/>
</dbReference>
<proteinExistence type="inferred from homology"/>
<evidence type="ECO:0000256" key="2">
    <source>
        <dbReference type="ARBA" id="ARBA00018370"/>
    </source>
</evidence>
<evidence type="ECO:0000256" key="1">
    <source>
        <dbReference type="ARBA" id="ARBA00004382"/>
    </source>
</evidence>
<dbReference type="Gene3D" id="3.10.50.40">
    <property type="match status" value="1"/>
</dbReference>
<dbReference type="SUPFAM" id="SSF54534">
    <property type="entry name" value="FKBP-like"/>
    <property type="match status" value="1"/>
</dbReference>
<evidence type="ECO:0000256" key="13">
    <source>
        <dbReference type="ARBA" id="ARBA00042775"/>
    </source>
</evidence>
<keyword evidence="17" id="KW-1185">Reference proteome</keyword>